<evidence type="ECO:0000313" key="7">
    <source>
        <dbReference type="EMBL" id="KAF2480910.1"/>
    </source>
</evidence>
<dbReference type="Pfam" id="PF01613">
    <property type="entry name" value="Flavin_Reduct"/>
    <property type="match status" value="1"/>
</dbReference>
<proteinExistence type="inferred from homology"/>
<feature type="compositionally biased region" description="Basic and acidic residues" evidence="5">
    <location>
        <begin position="1"/>
        <end position="15"/>
    </location>
</feature>
<accession>A0A6A6PLF8</accession>
<feature type="domain" description="Flavin reductase like" evidence="6">
    <location>
        <begin position="87"/>
        <end position="247"/>
    </location>
</feature>
<protein>
    <recommendedName>
        <fullName evidence="6">Flavin reductase like domain-containing protein</fullName>
    </recommendedName>
</protein>
<dbReference type="EMBL" id="MU001639">
    <property type="protein sequence ID" value="KAF2480910.1"/>
    <property type="molecule type" value="Genomic_DNA"/>
</dbReference>
<evidence type="ECO:0000256" key="1">
    <source>
        <dbReference type="ARBA" id="ARBA00001917"/>
    </source>
</evidence>
<dbReference type="PANTHER" id="PTHR33798">
    <property type="entry name" value="FLAVOPROTEIN OXYGENASE"/>
    <property type="match status" value="1"/>
</dbReference>
<keyword evidence="3" id="KW-0288">FMN</keyword>
<dbReference type="GeneID" id="54475439"/>
<evidence type="ECO:0000259" key="6">
    <source>
        <dbReference type="SMART" id="SM00903"/>
    </source>
</evidence>
<dbReference type="InterPro" id="IPR012349">
    <property type="entry name" value="Split_barrel_FMN-bd"/>
</dbReference>
<keyword evidence="8" id="KW-1185">Reference proteome</keyword>
<evidence type="ECO:0000256" key="4">
    <source>
        <dbReference type="ARBA" id="ARBA00038054"/>
    </source>
</evidence>
<evidence type="ECO:0000313" key="8">
    <source>
        <dbReference type="Proteomes" id="UP000799767"/>
    </source>
</evidence>
<dbReference type="InterPro" id="IPR002563">
    <property type="entry name" value="Flavin_Rdtase-like_dom"/>
</dbReference>
<feature type="compositionally biased region" description="Basic and acidic residues" evidence="5">
    <location>
        <begin position="22"/>
        <end position="31"/>
    </location>
</feature>
<dbReference type="Proteomes" id="UP000799767">
    <property type="component" value="Unassembled WGS sequence"/>
</dbReference>
<dbReference type="AlphaFoldDB" id="A0A6A6PLF8"/>
<dbReference type="OrthoDB" id="10250990at2759"/>
<dbReference type="RefSeq" id="XP_033587480.1">
    <property type="nucleotide sequence ID" value="XM_033734437.1"/>
</dbReference>
<dbReference type="PANTHER" id="PTHR33798:SF5">
    <property type="entry name" value="FLAVIN REDUCTASE LIKE DOMAIN-CONTAINING PROTEIN"/>
    <property type="match status" value="1"/>
</dbReference>
<feature type="region of interest" description="Disordered" evidence="5">
    <location>
        <begin position="1"/>
        <end position="31"/>
    </location>
</feature>
<reference evidence="7" key="1">
    <citation type="journal article" date="2020" name="Stud. Mycol.">
        <title>101 Dothideomycetes genomes: a test case for predicting lifestyles and emergence of pathogens.</title>
        <authorList>
            <person name="Haridas S."/>
            <person name="Albert R."/>
            <person name="Binder M."/>
            <person name="Bloem J."/>
            <person name="Labutti K."/>
            <person name="Salamov A."/>
            <person name="Andreopoulos B."/>
            <person name="Baker S."/>
            <person name="Barry K."/>
            <person name="Bills G."/>
            <person name="Bluhm B."/>
            <person name="Cannon C."/>
            <person name="Castanera R."/>
            <person name="Culley D."/>
            <person name="Daum C."/>
            <person name="Ezra D."/>
            <person name="Gonzalez J."/>
            <person name="Henrissat B."/>
            <person name="Kuo A."/>
            <person name="Liang C."/>
            <person name="Lipzen A."/>
            <person name="Lutzoni F."/>
            <person name="Magnuson J."/>
            <person name="Mondo S."/>
            <person name="Nolan M."/>
            <person name="Ohm R."/>
            <person name="Pangilinan J."/>
            <person name="Park H.-J."/>
            <person name="Ramirez L."/>
            <person name="Alfaro M."/>
            <person name="Sun H."/>
            <person name="Tritt A."/>
            <person name="Yoshinaga Y."/>
            <person name="Zwiers L.-H."/>
            <person name="Turgeon B."/>
            <person name="Goodwin S."/>
            <person name="Spatafora J."/>
            <person name="Crous P."/>
            <person name="Grigoriev I."/>
        </authorList>
    </citation>
    <scope>NUCLEOTIDE SEQUENCE</scope>
    <source>
        <strain evidence="7">CBS 113389</strain>
    </source>
</reference>
<comment type="similarity">
    <text evidence="4">Belongs to the flavoredoxin family.</text>
</comment>
<dbReference type="Gene3D" id="2.30.110.10">
    <property type="entry name" value="Electron Transport, Fmn-binding Protein, Chain A"/>
    <property type="match status" value="1"/>
</dbReference>
<dbReference type="SUPFAM" id="SSF50475">
    <property type="entry name" value="FMN-binding split barrel"/>
    <property type="match status" value="1"/>
</dbReference>
<name>A0A6A6PLF8_9PEZI</name>
<dbReference type="GO" id="GO:0010181">
    <property type="term" value="F:FMN binding"/>
    <property type="evidence" value="ECO:0007669"/>
    <property type="project" value="InterPro"/>
</dbReference>
<dbReference type="SMART" id="SM00903">
    <property type="entry name" value="Flavin_Reduct"/>
    <property type="match status" value="1"/>
</dbReference>
<gene>
    <name evidence="7" type="ORF">BDY17DRAFT_302625</name>
</gene>
<evidence type="ECO:0000256" key="3">
    <source>
        <dbReference type="ARBA" id="ARBA00022643"/>
    </source>
</evidence>
<organism evidence="7 8">
    <name type="scientific">Neohortaea acidophila</name>
    <dbReference type="NCBI Taxonomy" id="245834"/>
    <lineage>
        <taxon>Eukaryota</taxon>
        <taxon>Fungi</taxon>
        <taxon>Dikarya</taxon>
        <taxon>Ascomycota</taxon>
        <taxon>Pezizomycotina</taxon>
        <taxon>Dothideomycetes</taxon>
        <taxon>Dothideomycetidae</taxon>
        <taxon>Mycosphaerellales</taxon>
        <taxon>Teratosphaeriaceae</taxon>
        <taxon>Neohortaea</taxon>
    </lineage>
</organism>
<sequence>MSQSHNEKIDAEKVIQRNPHGNFKEVEASRPEWRSDAKWAFTQTKNPKWQPGDGANDNGEWKKHAHIDIDPYAEGRPATFNYKLLISAIIPRPIGFVSTRSKDGSSTNLAPFSYTQVINHDPPVFIVGYAGGMDRPKDSLRNLTETGECTINIISEHFLEAANATSVNAPYGVSEWALTGLTPAECKDVKASRVKEAIFAVEGKLMDTKEFSSRADPSKKTGVLAIIEGVRFWVREDAINEERNLIDPSILRPMSRLGGITYGRLLEGIEIPRPDWEDFKKQAEPAGLAKAKEDGQ</sequence>
<evidence type="ECO:0000256" key="2">
    <source>
        <dbReference type="ARBA" id="ARBA00022630"/>
    </source>
</evidence>
<evidence type="ECO:0000256" key="5">
    <source>
        <dbReference type="SAM" id="MobiDB-lite"/>
    </source>
</evidence>
<keyword evidence="2" id="KW-0285">Flavoprotein</keyword>
<comment type="cofactor">
    <cofactor evidence="1">
        <name>FMN</name>
        <dbReference type="ChEBI" id="CHEBI:58210"/>
    </cofactor>
</comment>